<proteinExistence type="predicted"/>
<dbReference type="Proteomes" id="UP000305675">
    <property type="component" value="Unassembled WGS sequence"/>
</dbReference>
<protein>
    <submittedName>
        <fullName evidence="2">Paraquat-inducible protein A</fullName>
    </submittedName>
</protein>
<evidence type="ECO:0000313" key="2">
    <source>
        <dbReference type="EMBL" id="TKB57490.1"/>
    </source>
</evidence>
<sequence>MPDCHLLCPHCDQVIRRRAIPRGRKLLCPVCRTVVADSPYCDLNVLTALTLTALVLYVPANLLPILEVNLLGSIRTATIAHGAWITINQGFWLVGSAIFLAAVVAPLLMLLSILMQLILVSLEVGQRPLRWLLRWHPTLDQFTMLEVYLISFFVAAFKLGDFADLHFGIGTISFLLLFLISFYVQYEYNHQLMWERYDRAFKR</sequence>
<dbReference type="InterPro" id="IPR007498">
    <property type="entry name" value="PqiA-like"/>
</dbReference>
<comment type="caution">
    <text evidence="2">The sequence shown here is derived from an EMBL/GenBank/DDBJ whole genome shotgun (WGS) entry which is preliminary data.</text>
</comment>
<dbReference type="OrthoDB" id="5291921at2"/>
<feature type="transmembrane region" description="Helical" evidence="1">
    <location>
        <begin position="165"/>
        <end position="186"/>
    </location>
</feature>
<evidence type="ECO:0000256" key="1">
    <source>
        <dbReference type="SAM" id="Phobius"/>
    </source>
</evidence>
<dbReference type="EMBL" id="SWCJ01000002">
    <property type="protein sequence ID" value="TKB57490.1"/>
    <property type="molecule type" value="Genomic_DNA"/>
</dbReference>
<feature type="transmembrane region" description="Helical" evidence="1">
    <location>
        <begin position="93"/>
        <end position="122"/>
    </location>
</feature>
<dbReference type="AlphaFoldDB" id="A0A4U1BRS6"/>
<feature type="transmembrane region" description="Helical" evidence="1">
    <location>
        <begin position="43"/>
        <end position="63"/>
    </location>
</feature>
<keyword evidence="1" id="KW-0472">Membrane</keyword>
<keyword evidence="1" id="KW-0812">Transmembrane</keyword>
<keyword evidence="1" id="KW-1133">Transmembrane helix</keyword>
<dbReference type="Pfam" id="PF04403">
    <property type="entry name" value="PqiA"/>
    <property type="match status" value="1"/>
</dbReference>
<name>A0A4U1BRS6_9GAMM</name>
<accession>A0A4U1BRS6</accession>
<reference evidence="2 3" key="1">
    <citation type="submission" date="2019-04" db="EMBL/GenBank/DDBJ databases">
        <authorList>
            <person name="Hwang J.C."/>
        </authorList>
    </citation>
    <scope>NUCLEOTIDE SEQUENCE [LARGE SCALE GENOMIC DNA]</scope>
    <source>
        <strain evidence="2 3">IMCC35002</strain>
    </source>
</reference>
<evidence type="ECO:0000313" key="3">
    <source>
        <dbReference type="Proteomes" id="UP000305675"/>
    </source>
</evidence>
<organism evidence="2 3">
    <name type="scientific">Ferrimonas aestuarii</name>
    <dbReference type="NCBI Taxonomy" id="2569539"/>
    <lineage>
        <taxon>Bacteria</taxon>
        <taxon>Pseudomonadati</taxon>
        <taxon>Pseudomonadota</taxon>
        <taxon>Gammaproteobacteria</taxon>
        <taxon>Alteromonadales</taxon>
        <taxon>Ferrimonadaceae</taxon>
        <taxon>Ferrimonas</taxon>
    </lineage>
</organism>
<keyword evidence="3" id="KW-1185">Reference proteome</keyword>
<gene>
    <name evidence="2" type="ORF">FCL42_04240</name>
</gene>